<dbReference type="CDD" id="cd09537">
    <property type="entry name" value="SAM_CP2-like"/>
    <property type="match status" value="1"/>
</dbReference>
<feature type="compositionally biased region" description="Low complexity" evidence="11">
    <location>
        <begin position="902"/>
        <end position="921"/>
    </location>
</feature>
<sequence>MALSPSHDRNFEDDDSVDGSRSSAAQAAFKVPKVPKKPAESSAARRPSATGGKLVSKESAGGVDEDDFIRGFTDVPTVQIYSSRDLEDNLNKIREICSDDKHDWDQRATAMKKIRSLLVAGAADYDCFYQHLRLLDGAFKLSAKDLRSQVVREACITVAHLSLVLGNKFDHGAEAIVPVLFNLIPNCAKVMATSGVSAIRIIIRYTHVPRLIPLITSNCTSKSVAVRRRCYDFLELLLQEWQTHSLERHTAVMVESIKKGIRDADSEARVEARKAYWGFRNHFPSEADALYNSLEPSYQKTLQSFLKSSGSVASLPQSDRSSSSSQESLNRPLSSKWSAAPGRVPAGSKGGLSAASLQRSRSDVDVNAAAVAKHRHVGQTRGAGRLPPGSYSSLDDASDKTDGTRSDTGRVRTKQPLSTASSVSSQVDSRGRSRTKMVSQSQRSQSATPVGAGSRSGSPGRVLTSTALSTMSSGAHRVLAGTSGDGHRRSRIPRSQGCSRDSSPTRLSVAPSSISSIYNGASRGARGSRIPRPSMSQGCSREASRESSRDTSPVRSFTPIGSGFGISQSSRLSSSVSAMRVLNTGSDVEEALADALLLGDMRSKKKPARRRYENYSMYSDDDANSDASSACSERSYSSRNGGAIPTYMRQTEDVAEVLNRCASANWSERKEGLLGLQALLKNQRTLSRVELKRLCEIFTRMFADPHSKVFSMFLETLVDFIMVHKDDLQDWLFVLLTQLLKKMGADLLGSVQAKVQKALDVTRESFPNDLQFTILMRFTVDQTQTPNLKVKVAILKYIETLTLQMEAPDFVNSSETRLAVSRIITWTTEPKSSDVRKAAQLVLISLFQLNTPEFTMLLAALPKTFQDGATKLLQNHLRNSGNAAQAPMGSPLTRHTPRSPASWSSPVTSPTNTSQNTPSPSAFDYDTENMNSEDIYSSLKGVTEAIQNFSVRSQEDMNDPVQRREGEESGSGSDGRVSDLMDGGRMALDNKTSLLNTPLLSSSPRGARDHFSDSPFKHSRKETSLDESDQFTDDSSLDQSELVAELLKELSNHNERIEERKAALCELLKLIRENTLQVWDEHFKTILLLLLETMGDREHVIRTLALRVLREILCKQPWRFKNYAELTIMKALESHKDPHKEVVRAAEETAAMLALSISPDQCIKVLCPIIQSADYPINLAAIKMQSKVVERIPREGLMSLLPEIVPGLIQGYDNSESSVRKACVFCLVSIYAVIGEDLKPHLSQLSSSKVQLNRYGTSLTCTPSLASEQPPLDCQPTSRARSKLAALRVEAEDKELGPMAWVLKMDDATIESGLVHDFDASLSGIGQELGAGAYSMSDVLALPIFKQEDSSLPTEIETKNPPFQYVLCTATSPAVKLHDETLTYLNQGQSYEVRLLDNRKAEELPELHNQMVKSTVRVVFHDRRLQYTEHQQLEGWKWNRPGDRLLDIDIPMSVGIVEPKTHPSQLNAAEFLWDLNKRTSVFVQVHCISTEFTPRKHGGEKGVPFRIQIDTFAQGDNGEYAEHLHSASCQIKVFKPKGADRKQKTDREKMEKRTPQEKEKYQPSYDTTILSECSPWPDNAYVSTNQAATPSFTSTPLSTYTTSSVPDSESSSPNHQAEPVSLGNLEQLSTTASIQDAQKWLLKNRFNSYARLFSHFSGSDLLKLTRDDLVQICGPADGIRLFNALKSRSVCPRLTVYVCQESSLLERHDTDENGEHSISSSLRVYHALYLEELTAAELIRKMACVCSLPLGKINQVYRQGPTGILILLSDQMVYNFPDESSFLISTVKDELGEGLHLILK</sequence>
<evidence type="ECO:0000256" key="4">
    <source>
        <dbReference type="ARBA" id="ARBA00023015"/>
    </source>
</evidence>
<comment type="similarity">
    <text evidence="2">Belongs to the grh/CP2 family. CP2 subfamily.</text>
</comment>
<evidence type="ECO:0000256" key="2">
    <source>
        <dbReference type="ARBA" id="ARBA00010852"/>
    </source>
</evidence>
<evidence type="ECO:0000256" key="8">
    <source>
        <dbReference type="ARBA" id="ARBA00067531"/>
    </source>
</evidence>
<keyword evidence="3" id="KW-0597">Phosphoprotein</keyword>
<dbReference type="GO" id="GO:0005815">
    <property type="term" value="C:microtubule organizing center"/>
    <property type="evidence" value="ECO:0007669"/>
    <property type="project" value="TreeGrafter"/>
</dbReference>
<feature type="compositionally biased region" description="Basic and acidic residues" evidence="11">
    <location>
        <begin position="1006"/>
        <end position="1024"/>
    </location>
</feature>
<dbReference type="EMBL" id="CP026264">
    <property type="protein sequence ID" value="AWP21716.1"/>
    <property type="molecule type" value="Genomic_DNA"/>
</dbReference>
<dbReference type="InterPro" id="IPR007604">
    <property type="entry name" value="CP2"/>
</dbReference>
<evidence type="ECO:0000256" key="11">
    <source>
        <dbReference type="SAM" id="MobiDB-lite"/>
    </source>
</evidence>
<dbReference type="GO" id="GO:0005876">
    <property type="term" value="C:spindle microtubule"/>
    <property type="evidence" value="ECO:0007669"/>
    <property type="project" value="TreeGrafter"/>
</dbReference>
<dbReference type="SUPFAM" id="SSF47769">
    <property type="entry name" value="SAM/Pointed domain"/>
    <property type="match status" value="1"/>
</dbReference>
<dbReference type="Pfam" id="PF04516">
    <property type="entry name" value="CP2"/>
    <property type="match status" value="1"/>
</dbReference>
<dbReference type="FunFam" id="1.25.10.10:FF:000005">
    <property type="entry name" value="CLIP-associating protein 1 isoform 2"/>
    <property type="match status" value="1"/>
</dbReference>
<feature type="region of interest" description="Disordered" evidence="11">
    <location>
        <begin position="950"/>
        <end position="1036"/>
    </location>
</feature>
<reference evidence="13 14" key="1">
    <citation type="submission" date="2017-12" db="EMBL/GenBank/DDBJ databases">
        <title>Integrating genomic resources of turbot (Scophthalmus maximus) in depth evaluation of genetic and physical mapping variation across individuals.</title>
        <authorList>
            <person name="Martinez P."/>
        </authorList>
    </citation>
    <scope>NUCLEOTIDE SEQUENCE [LARGE SCALE GENOMIC DNA]</scope>
</reference>
<feature type="region of interest" description="Disordered" evidence="11">
    <location>
        <begin position="1592"/>
        <end position="1619"/>
    </location>
</feature>
<dbReference type="GO" id="GO:0005881">
    <property type="term" value="C:cytoplasmic microtubule"/>
    <property type="evidence" value="ECO:0007669"/>
    <property type="project" value="TreeGrafter"/>
</dbReference>
<feature type="compositionally biased region" description="Basic and acidic residues" evidence="11">
    <location>
        <begin position="1"/>
        <end position="10"/>
    </location>
</feature>
<dbReference type="PANTHER" id="PTHR21567:SF30">
    <property type="entry name" value="CLIP-ASSOCIATING PROTEIN 2"/>
    <property type="match status" value="1"/>
</dbReference>
<name>A0A2U9D183_SCOMX</name>
<dbReference type="FunFam" id="1.10.150.50:FF:000036">
    <property type="entry name" value="upstream-binding protein 1 isoform X1"/>
    <property type="match status" value="1"/>
</dbReference>
<evidence type="ECO:0000313" key="14">
    <source>
        <dbReference type="Proteomes" id="UP000246464"/>
    </source>
</evidence>
<keyword evidence="7 9" id="KW-0539">Nucleus</keyword>
<evidence type="ECO:0000256" key="9">
    <source>
        <dbReference type="PROSITE-ProRule" id="PRU01313"/>
    </source>
</evidence>
<feature type="region of interest" description="Disordered" evidence="11">
    <location>
        <begin position="618"/>
        <end position="644"/>
    </location>
</feature>
<feature type="compositionally biased region" description="Low complexity" evidence="11">
    <location>
        <begin position="418"/>
        <end position="428"/>
    </location>
</feature>
<feature type="compositionally biased region" description="Polar residues" evidence="11">
    <location>
        <begin position="496"/>
        <end position="519"/>
    </location>
</feature>
<dbReference type="GO" id="GO:0005634">
    <property type="term" value="C:nucleus"/>
    <property type="evidence" value="ECO:0007669"/>
    <property type="project" value="UniProtKB-SubCell"/>
</dbReference>
<dbReference type="SMART" id="SM01349">
    <property type="entry name" value="TOG"/>
    <property type="match status" value="3"/>
</dbReference>
<dbReference type="Gene3D" id="1.10.150.50">
    <property type="entry name" value="Transcription Factor, Ets-1"/>
    <property type="match status" value="1"/>
</dbReference>
<feature type="compositionally biased region" description="Acidic residues" evidence="11">
    <location>
        <begin position="1025"/>
        <end position="1036"/>
    </location>
</feature>
<proteinExistence type="inferred from homology"/>
<evidence type="ECO:0000256" key="1">
    <source>
        <dbReference type="ARBA" id="ARBA00004123"/>
    </source>
</evidence>
<evidence type="ECO:0000256" key="10">
    <source>
        <dbReference type="SAM" id="Coils"/>
    </source>
</evidence>
<dbReference type="SUPFAM" id="SSF48371">
    <property type="entry name" value="ARM repeat"/>
    <property type="match status" value="1"/>
</dbReference>
<keyword evidence="4" id="KW-0805">Transcription regulation</keyword>
<dbReference type="Pfam" id="PF12348">
    <property type="entry name" value="CLASP_N"/>
    <property type="match status" value="1"/>
</dbReference>
<dbReference type="GO" id="GO:0090307">
    <property type="term" value="P:mitotic spindle assembly"/>
    <property type="evidence" value="ECO:0007669"/>
    <property type="project" value="TreeGrafter"/>
</dbReference>
<dbReference type="Pfam" id="PF21040">
    <property type="entry name" value="CEP104-like_TOG"/>
    <property type="match status" value="1"/>
</dbReference>
<dbReference type="Proteomes" id="UP000246464">
    <property type="component" value="Chromosome 22"/>
</dbReference>
<dbReference type="GO" id="GO:0040001">
    <property type="term" value="P:establishment of mitotic spindle localization"/>
    <property type="evidence" value="ECO:0007669"/>
    <property type="project" value="TreeGrafter"/>
</dbReference>
<dbReference type="InterPro" id="IPR016024">
    <property type="entry name" value="ARM-type_fold"/>
</dbReference>
<feature type="compositionally biased region" description="Basic and acidic residues" evidence="11">
    <location>
        <begin position="397"/>
        <end position="410"/>
    </location>
</feature>
<feature type="region of interest" description="Disordered" evidence="11">
    <location>
        <begin position="881"/>
        <end position="928"/>
    </location>
</feature>
<evidence type="ECO:0000256" key="5">
    <source>
        <dbReference type="ARBA" id="ARBA00023125"/>
    </source>
</evidence>
<evidence type="ECO:0000256" key="7">
    <source>
        <dbReference type="ARBA" id="ARBA00023242"/>
    </source>
</evidence>
<dbReference type="InterPro" id="IPR013761">
    <property type="entry name" value="SAM/pointed_sf"/>
</dbReference>
<dbReference type="GO" id="GO:0003677">
    <property type="term" value="F:DNA binding"/>
    <property type="evidence" value="ECO:0007669"/>
    <property type="project" value="UniProtKB-KW"/>
</dbReference>
<evidence type="ECO:0000313" key="13">
    <source>
        <dbReference type="EMBL" id="AWP21716.1"/>
    </source>
</evidence>
<dbReference type="FunFam" id="1.25.10.10:FF:000001">
    <property type="entry name" value="CLIP-associating protein 1 isoform 2"/>
    <property type="match status" value="1"/>
</dbReference>
<organism evidence="13 14">
    <name type="scientific">Scophthalmus maximus</name>
    <name type="common">Turbot</name>
    <name type="synonym">Psetta maxima</name>
    <dbReference type="NCBI Taxonomy" id="52904"/>
    <lineage>
        <taxon>Eukaryota</taxon>
        <taxon>Metazoa</taxon>
        <taxon>Chordata</taxon>
        <taxon>Craniata</taxon>
        <taxon>Vertebrata</taxon>
        <taxon>Euteleostomi</taxon>
        <taxon>Actinopterygii</taxon>
        <taxon>Neopterygii</taxon>
        <taxon>Teleostei</taxon>
        <taxon>Neoteleostei</taxon>
        <taxon>Acanthomorphata</taxon>
        <taxon>Carangaria</taxon>
        <taxon>Pleuronectiformes</taxon>
        <taxon>Pleuronectoidei</taxon>
        <taxon>Scophthalmidae</taxon>
        <taxon>Scophthalmus</taxon>
    </lineage>
</organism>
<keyword evidence="14" id="KW-1185">Reference proteome</keyword>
<dbReference type="Pfam" id="PF25416">
    <property type="entry name" value="GRHL1_C"/>
    <property type="match status" value="1"/>
</dbReference>
<feature type="compositionally biased region" description="Low complexity" evidence="11">
    <location>
        <begin position="1592"/>
        <end position="1612"/>
    </location>
</feature>
<feature type="compositionally biased region" description="Basic and acidic residues" evidence="11">
    <location>
        <begin position="1537"/>
        <end position="1561"/>
    </location>
</feature>
<dbReference type="GO" id="GO:0045180">
    <property type="term" value="C:basal cortex"/>
    <property type="evidence" value="ECO:0007669"/>
    <property type="project" value="TreeGrafter"/>
</dbReference>
<keyword evidence="6" id="KW-0804">Transcription</keyword>
<feature type="compositionally biased region" description="Low complexity" evidence="11">
    <location>
        <begin position="625"/>
        <end position="639"/>
    </location>
</feature>
<dbReference type="GO" id="GO:0008017">
    <property type="term" value="F:microtubule binding"/>
    <property type="evidence" value="ECO:0007669"/>
    <property type="project" value="TreeGrafter"/>
</dbReference>
<dbReference type="PROSITE" id="PS51968">
    <property type="entry name" value="GRH_CP2_DB"/>
    <property type="match status" value="1"/>
</dbReference>
<dbReference type="GO" id="GO:0072686">
    <property type="term" value="C:mitotic spindle"/>
    <property type="evidence" value="ECO:0007669"/>
    <property type="project" value="TreeGrafter"/>
</dbReference>
<dbReference type="InterPro" id="IPR041418">
    <property type="entry name" value="SAM_3"/>
</dbReference>
<dbReference type="STRING" id="52904.ENSSMAP00000016933"/>
<feature type="coiled-coil region" evidence="10">
    <location>
        <begin position="1043"/>
        <end position="1074"/>
    </location>
</feature>
<feature type="region of interest" description="Disordered" evidence="11">
    <location>
        <begin position="372"/>
        <end position="563"/>
    </location>
</feature>
<dbReference type="GO" id="GO:0000776">
    <property type="term" value="C:kinetochore"/>
    <property type="evidence" value="ECO:0007669"/>
    <property type="project" value="TreeGrafter"/>
</dbReference>
<evidence type="ECO:0000259" key="12">
    <source>
        <dbReference type="PROSITE" id="PS51968"/>
    </source>
</evidence>
<keyword evidence="5 9" id="KW-0238">DNA-binding</keyword>
<accession>A0A2U9D183</accession>
<feature type="compositionally biased region" description="Low complexity" evidence="11">
    <location>
        <begin position="314"/>
        <end position="335"/>
    </location>
</feature>
<feature type="domain" description="Grh/CP2 DB" evidence="12">
    <location>
        <begin position="1359"/>
        <end position="1596"/>
    </location>
</feature>
<dbReference type="InterPro" id="IPR011989">
    <property type="entry name" value="ARM-like"/>
</dbReference>
<feature type="compositionally biased region" description="Polar residues" evidence="11">
    <location>
        <begin position="463"/>
        <end position="473"/>
    </location>
</feature>
<comment type="subcellular location">
    <subcellularLocation>
        <location evidence="1 9">Nucleus</location>
    </subcellularLocation>
</comment>
<feature type="compositionally biased region" description="Low complexity" evidence="11">
    <location>
        <begin position="40"/>
        <end position="49"/>
    </location>
</feature>
<dbReference type="InterPro" id="IPR057520">
    <property type="entry name" value="GRHL1/CP2_C"/>
</dbReference>
<dbReference type="Pfam" id="PF18016">
    <property type="entry name" value="SAM_3"/>
    <property type="match status" value="1"/>
</dbReference>
<protein>
    <recommendedName>
        <fullName evidence="8">Upstream-binding protein 1</fullName>
    </recommendedName>
</protein>
<dbReference type="InterPro" id="IPR034085">
    <property type="entry name" value="TOG"/>
</dbReference>
<feature type="compositionally biased region" description="Low complexity" evidence="11">
    <location>
        <begin position="992"/>
        <end position="1004"/>
    </location>
</feature>
<evidence type="ECO:0000256" key="3">
    <source>
        <dbReference type="ARBA" id="ARBA00022553"/>
    </source>
</evidence>
<evidence type="ECO:0000256" key="6">
    <source>
        <dbReference type="ARBA" id="ARBA00023163"/>
    </source>
</evidence>
<dbReference type="PANTHER" id="PTHR21567">
    <property type="entry name" value="CLASP"/>
    <property type="match status" value="1"/>
</dbReference>
<dbReference type="InterPro" id="IPR024395">
    <property type="entry name" value="CLASP_N_dom"/>
</dbReference>
<dbReference type="Gene3D" id="1.25.10.10">
    <property type="entry name" value="Leucine-rich Repeat Variant"/>
    <property type="match status" value="3"/>
</dbReference>
<gene>
    <name evidence="13" type="ORF">SMAX5B_015565</name>
</gene>
<keyword evidence="10" id="KW-0175">Coiled coil</keyword>
<feature type="region of interest" description="Disordered" evidence="11">
    <location>
        <begin position="313"/>
        <end position="358"/>
    </location>
</feature>
<feature type="region of interest" description="Disordered" evidence="11">
    <location>
        <begin position="1535"/>
        <end position="1564"/>
    </location>
</feature>
<feature type="compositionally biased region" description="Polar residues" evidence="11">
    <location>
        <begin position="436"/>
        <end position="448"/>
    </location>
</feature>
<feature type="region of interest" description="Disordered" evidence="11">
    <location>
        <begin position="1"/>
        <end position="59"/>
    </location>
</feature>